<dbReference type="Proteomes" id="UP000032180">
    <property type="component" value="Chromosome 5"/>
</dbReference>
<feature type="region of interest" description="Disordered" evidence="1">
    <location>
        <begin position="32"/>
        <end position="60"/>
    </location>
</feature>
<evidence type="ECO:0000313" key="2">
    <source>
        <dbReference type="EnsemblPlants" id="LPERR05G11000.1"/>
    </source>
</evidence>
<name>A0A0D9WFR7_9ORYZ</name>
<accession>A0A0D9WFR7</accession>
<keyword evidence="3" id="KW-1185">Reference proteome</keyword>
<reference evidence="2" key="3">
    <citation type="submission" date="2015-04" db="UniProtKB">
        <authorList>
            <consortium name="EnsemblPlants"/>
        </authorList>
    </citation>
    <scope>IDENTIFICATION</scope>
</reference>
<dbReference type="AlphaFoldDB" id="A0A0D9WFR7"/>
<evidence type="ECO:0000313" key="3">
    <source>
        <dbReference type="Proteomes" id="UP000032180"/>
    </source>
</evidence>
<dbReference type="Gramene" id="LPERR05G11000.1">
    <property type="protein sequence ID" value="LPERR05G11000.1"/>
    <property type="gene ID" value="LPERR05G11000"/>
</dbReference>
<reference evidence="3" key="2">
    <citation type="submission" date="2013-12" db="EMBL/GenBank/DDBJ databases">
        <authorList>
            <person name="Yu Y."/>
            <person name="Lee S."/>
            <person name="de Baynast K."/>
            <person name="Wissotski M."/>
            <person name="Liu L."/>
            <person name="Talag J."/>
            <person name="Goicoechea J."/>
            <person name="Angelova A."/>
            <person name="Jetty R."/>
            <person name="Kudrna D."/>
            <person name="Golser W."/>
            <person name="Rivera L."/>
            <person name="Zhang J."/>
            <person name="Wing R."/>
        </authorList>
    </citation>
    <scope>NUCLEOTIDE SEQUENCE</scope>
</reference>
<reference evidence="2 3" key="1">
    <citation type="submission" date="2012-08" db="EMBL/GenBank/DDBJ databases">
        <title>Oryza genome evolution.</title>
        <authorList>
            <person name="Wing R.A."/>
        </authorList>
    </citation>
    <scope>NUCLEOTIDE SEQUENCE</scope>
</reference>
<sequence length="154" mass="17207">MDPEQPADSTFSLPPSGPRGYSYLDEIRKLSVASDGGSSSSRSSYYCSSRSSSASGGSHHHRYAPYSYSLRRAVVGLEVNSHRDIARRMVRDGFMVNLIREFGRAPGSALERWFDELDVGWVLRLAALEKEEVENRVRRWTLGFTLMAQALSAT</sequence>
<organism evidence="2 3">
    <name type="scientific">Leersia perrieri</name>
    <dbReference type="NCBI Taxonomy" id="77586"/>
    <lineage>
        <taxon>Eukaryota</taxon>
        <taxon>Viridiplantae</taxon>
        <taxon>Streptophyta</taxon>
        <taxon>Embryophyta</taxon>
        <taxon>Tracheophyta</taxon>
        <taxon>Spermatophyta</taxon>
        <taxon>Magnoliopsida</taxon>
        <taxon>Liliopsida</taxon>
        <taxon>Poales</taxon>
        <taxon>Poaceae</taxon>
        <taxon>BOP clade</taxon>
        <taxon>Oryzoideae</taxon>
        <taxon>Oryzeae</taxon>
        <taxon>Oryzinae</taxon>
        <taxon>Leersia</taxon>
    </lineage>
</organism>
<evidence type="ECO:0000256" key="1">
    <source>
        <dbReference type="SAM" id="MobiDB-lite"/>
    </source>
</evidence>
<dbReference type="STRING" id="77586.A0A0D9WFR7"/>
<feature type="compositionally biased region" description="Low complexity" evidence="1">
    <location>
        <begin position="32"/>
        <end position="57"/>
    </location>
</feature>
<protein>
    <submittedName>
        <fullName evidence="2">Uncharacterized protein</fullName>
    </submittedName>
</protein>
<dbReference type="HOGENOM" id="CLU_095479_0_0_1"/>
<proteinExistence type="predicted"/>
<feature type="region of interest" description="Disordered" evidence="1">
    <location>
        <begin position="1"/>
        <end position="20"/>
    </location>
</feature>
<dbReference type="EnsemblPlants" id="LPERR05G11000.1">
    <property type="protein sequence ID" value="LPERR05G11000.1"/>
    <property type="gene ID" value="LPERR05G11000"/>
</dbReference>